<evidence type="ECO:0000313" key="3">
    <source>
        <dbReference type="Proteomes" id="UP000243670"/>
    </source>
</evidence>
<dbReference type="EMBL" id="CP006627">
    <property type="protein sequence ID" value="AIB09655.1"/>
    <property type="molecule type" value="Genomic_DNA"/>
</dbReference>
<dbReference type="EMBL" id="CP006628">
    <property type="protein sequence ID" value="AIB09754.1"/>
    <property type="molecule type" value="Genomic_DNA"/>
</dbReference>
<evidence type="ECO:0000313" key="2">
    <source>
        <dbReference type="EMBL" id="AIB09754.1"/>
    </source>
</evidence>
<gene>
    <name evidence="1" type="ORF">M951_chr1176</name>
    <name evidence="2" type="ORF">M951_chr251</name>
</gene>
<protein>
    <submittedName>
        <fullName evidence="2">Uncharacterized protein</fullName>
    </submittedName>
</protein>
<name>A0A060DGX3_9EUKA</name>
<geneLocation type="nucleomorph" evidence="2"/>
<dbReference type="AlphaFoldDB" id="A0A060DGX3"/>
<dbReference type="Proteomes" id="UP000243670">
    <property type="component" value="Nucleomorph 2"/>
</dbReference>
<keyword evidence="2" id="KW-0542">Nucleomorph</keyword>
<proteinExistence type="predicted"/>
<accession>A0A060DGX3</accession>
<dbReference type="Proteomes" id="UP000243670">
    <property type="component" value="Nucleomorph 1"/>
</dbReference>
<sequence length="328" mass="38409">MMLQTQRYAYRYGLANHRSKMKYICSRKINMKKKILSNKSAFFLGKNPYFYIYKTKNFTLSFTKHLIVKNGFIYMLLENIIYLNYLINKYHFQVCFSFIQLKKDILQVSKESAKKNGVIKILLKPYKAPLSSYSVKMLFIILFFPRKQKLYSKINLSILKLHPRHLDVSCLLFLQNISELGAYFRKKDIKILAVNRELSITPLFDGMMGALKDNTLYLMGNVSSSRNPNVSKLITNLDNLIKKTRISGNIGFNKIEIITKIPNDNSYIFSDCFIINDDLDIILIKQINQRDITSISNSRLISIIQFLIDEELIPKINVHRYTPIPYFD</sequence>
<reference evidence="2 3" key="1">
    <citation type="journal article" date="2014" name="BMC Genomics">
        <title>Nucleomorph and plastid genome sequences of the chlorarachniophyte Lotharella oceanica: convergent reductive evolution and frequent recombination in nucleomorph-bearing algae.</title>
        <authorList>
            <person name="Tanifuji G."/>
            <person name="Onodera N.T."/>
            <person name="Brown M.W."/>
            <person name="Curtis B.A."/>
            <person name="Roger A.J."/>
            <person name="Ka-Shu Wong G."/>
            <person name="Melkonian M."/>
            <person name="Archibald J.M."/>
        </authorList>
    </citation>
    <scope>NUCLEOTIDE SEQUENCE [LARGE SCALE GENOMIC DNA]</scope>
    <source>
        <strain evidence="2 3">CCMP622</strain>
    </source>
</reference>
<evidence type="ECO:0000313" key="1">
    <source>
        <dbReference type="EMBL" id="AIB09655.1"/>
    </source>
</evidence>
<organism evidence="2 3">
    <name type="scientific">Lotharella oceanica</name>
    <dbReference type="NCBI Taxonomy" id="641309"/>
    <lineage>
        <taxon>Eukaryota</taxon>
        <taxon>Sar</taxon>
        <taxon>Rhizaria</taxon>
        <taxon>Cercozoa</taxon>
        <taxon>Chlorarachniophyceae</taxon>
        <taxon>Lotharella</taxon>
    </lineage>
</organism>